<evidence type="ECO:0000313" key="8">
    <source>
        <dbReference type="Proteomes" id="UP000653730"/>
    </source>
</evidence>
<feature type="active site" evidence="5">
    <location>
        <position position="44"/>
    </location>
</feature>
<organism evidence="7 8">
    <name type="scientific">Sinomicrobium weinanense</name>
    <dbReference type="NCBI Taxonomy" id="2842200"/>
    <lineage>
        <taxon>Bacteria</taxon>
        <taxon>Pseudomonadati</taxon>
        <taxon>Bacteroidota</taxon>
        <taxon>Flavobacteriia</taxon>
        <taxon>Flavobacteriales</taxon>
        <taxon>Flavobacteriaceae</taxon>
        <taxon>Sinomicrobium</taxon>
    </lineage>
</organism>
<feature type="active site" evidence="5">
    <location>
        <position position="326"/>
    </location>
</feature>
<evidence type="ECO:0000256" key="3">
    <source>
        <dbReference type="ARBA" id="ARBA00022807"/>
    </source>
</evidence>
<feature type="active site" evidence="5">
    <location>
        <position position="305"/>
    </location>
</feature>
<keyword evidence="2 4" id="KW-0378">Hydrolase</keyword>
<dbReference type="GO" id="GO:0009636">
    <property type="term" value="P:response to toxic substance"/>
    <property type="evidence" value="ECO:0007669"/>
    <property type="project" value="TreeGrafter"/>
</dbReference>
<dbReference type="PIRSF" id="PIRSF005700">
    <property type="entry name" value="PepC"/>
    <property type="match status" value="1"/>
</dbReference>
<evidence type="ECO:0000256" key="2">
    <source>
        <dbReference type="ARBA" id="ARBA00022801"/>
    </source>
</evidence>
<dbReference type="GO" id="GO:0043418">
    <property type="term" value="P:homocysteine catabolic process"/>
    <property type="evidence" value="ECO:0007669"/>
    <property type="project" value="TreeGrafter"/>
</dbReference>
<sequence>MKKILVSLGCLCFTTLSFSQHYTFETVTDLESTPVISQGITGTCWSFSTSSFLESEIMRITGKEIDISEMYNVRNTYPKKAWNYVMRQGKAQFSQGGLAHDVINSVERYGLVPQSVYSGLKEGQKKHNHIEMVSVLEAMLKVYVENPAKTLSGDWKAAIESVLDVYLGPKVDEFTYEGKKYSPQSFLDMTKIQPEDYVSVTSFLHEPFYTSFVLDIPDNFSNGSFYNLKLDEFIQVIDHALENGYTLGLDCDVSEPTFSQKHGVAVIPENEFEKKAILEDIKQEKSITPEYRQQEFENFHTTDDHLMHIIGKVKDQEGHIYYKVKNSWGTDKTRVGDSGGYIYMSVPYMKLKAISVMLHKDGLSKDIRKKLNL</sequence>
<keyword evidence="3 4" id="KW-0788">Thiol protease</keyword>
<evidence type="ECO:0000256" key="1">
    <source>
        <dbReference type="ARBA" id="ARBA00022670"/>
    </source>
</evidence>
<dbReference type="InterPro" id="IPR000169">
    <property type="entry name" value="Pept_cys_AS"/>
</dbReference>
<evidence type="ECO:0000313" key="7">
    <source>
        <dbReference type="EMBL" id="MBC9797266.1"/>
    </source>
</evidence>
<dbReference type="Pfam" id="PF03051">
    <property type="entry name" value="Peptidase_C1_2"/>
    <property type="match status" value="1"/>
</dbReference>
<dbReference type="PROSITE" id="PS00139">
    <property type="entry name" value="THIOL_PROTEASE_CYS"/>
    <property type="match status" value="1"/>
</dbReference>
<evidence type="ECO:0000256" key="5">
    <source>
        <dbReference type="PIRSR" id="PIRSR005700-1"/>
    </source>
</evidence>
<dbReference type="SUPFAM" id="SSF54001">
    <property type="entry name" value="Cysteine proteinases"/>
    <property type="match status" value="1"/>
</dbReference>
<dbReference type="EMBL" id="JACVDC010000052">
    <property type="protein sequence ID" value="MBC9797266.1"/>
    <property type="molecule type" value="Genomic_DNA"/>
</dbReference>
<dbReference type="InterPro" id="IPR004134">
    <property type="entry name" value="Peptidase_C1B"/>
</dbReference>
<proteinExistence type="inferred from homology"/>
<dbReference type="PANTHER" id="PTHR10363">
    <property type="entry name" value="BLEOMYCIN HYDROLASE"/>
    <property type="match status" value="1"/>
</dbReference>
<evidence type="ECO:0000256" key="4">
    <source>
        <dbReference type="PIRNR" id="PIRNR005700"/>
    </source>
</evidence>
<keyword evidence="6" id="KW-0732">Signal</keyword>
<feature type="chain" id="PRO_5037785124" description="Aminopeptidase" evidence="6">
    <location>
        <begin position="20"/>
        <end position="373"/>
    </location>
</feature>
<reference evidence="7 8" key="1">
    <citation type="submission" date="2020-09" db="EMBL/GenBank/DDBJ databases">
        <title>Sinomicrobium weinanense sp. nov., a halophilic bacteria isolated from saline-alkali soil.</title>
        <authorList>
            <person name="Wu P."/>
            <person name="Ren H."/>
            <person name="Mei Y."/>
            <person name="Liang Y."/>
            <person name="Chen Z."/>
        </authorList>
    </citation>
    <scope>NUCLEOTIDE SEQUENCE [LARGE SCALE GENOMIC DNA]</scope>
    <source>
        <strain evidence="7 8">FJxs</strain>
    </source>
</reference>
<accession>A0A926JTV0</accession>
<feature type="signal peptide" evidence="6">
    <location>
        <begin position="1"/>
        <end position="19"/>
    </location>
</feature>
<dbReference type="InterPro" id="IPR038765">
    <property type="entry name" value="Papain-like_cys_pep_sf"/>
</dbReference>
<protein>
    <recommendedName>
        <fullName evidence="4">Aminopeptidase</fullName>
    </recommendedName>
</protein>
<dbReference type="GO" id="GO:0006508">
    <property type="term" value="P:proteolysis"/>
    <property type="evidence" value="ECO:0007669"/>
    <property type="project" value="UniProtKB-KW"/>
</dbReference>
<keyword evidence="4 7" id="KW-0031">Aminopeptidase</keyword>
<dbReference type="GO" id="GO:0005737">
    <property type="term" value="C:cytoplasm"/>
    <property type="evidence" value="ECO:0007669"/>
    <property type="project" value="TreeGrafter"/>
</dbReference>
<comment type="caution">
    <text evidence="7">The sequence shown here is derived from an EMBL/GenBank/DDBJ whole genome shotgun (WGS) entry which is preliminary data.</text>
</comment>
<dbReference type="AlphaFoldDB" id="A0A926JTV0"/>
<gene>
    <name evidence="7" type="ORF">IBL28_14925</name>
</gene>
<keyword evidence="8" id="KW-1185">Reference proteome</keyword>
<dbReference type="RefSeq" id="WP_187966402.1">
    <property type="nucleotide sequence ID" value="NZ_JACVDC010000052.1"/>
</dbReference>
<evidence type="ECO:0000256" key="6">
    <source>
        <dbReference type="SAM" id="SignalP"/>
    </source>
</evidence>
<dbReference type="PANTHER" id="PTHR10363:SF2">
    <property type="entry name" value="BLEOMYCIN HYDROLASE"/>
    <property type="match status" value="1"/>
</dbReference>
<dbReference type="Gene3D" id="3.90.70.10">
    <property type="entry name" value="Cysteine proteinases"/>
    <property type="match status" value="1"/>
</dbReference>
<comment type="similarity">
    <text evidence="4">Belongs to the peptidase C1 family.</text>
</comment>
<dbReference type="GO" id="GO:0070005">
    <property type="term" value="F:cysteine-type aminopeptidase activity"/>
    <property type="evidence" value="ECO:0007669"/>
    <property type="project" value="InterPro"/>
</dbReference>
<keyword evidence="1 4" id="KW-0645">Protease</keyword>
<name>A0A926JTV0_9FLAO</name>
<dbReference type="Proteomes" id="UP000653730">
    <property type="component" value="Unassembled WGS sequence"/>
</dbReference>